<name>A0A951QF37_9CYAN</name>
<dbReference type="EMBL" id="JAHHHD010000023">
    <property type="protein sequence ID" value="MBW4660645.1"/>
    <property type="molecule type" value="Genomic_DNA"/>
</dbReference>
<sequence>MRIEEKTIHPTSPLMRPDDRSISSCRNCRFYRSEGRRGGQCNKLNVPVQGSWDACRLSAHPFAANWRGLEELMSLPSSVDLQEVTLSSIQANAALRSTRLPVANL</sequence>
<reference evidence="1" key="2">
    <citation type="journal article" date="2022" name="Microbiol. Resour. Announc.">
        <title>Metagenome Sequencing to Explore Phylogenomics of Terrestrial Cyanobacteria.</title>
        <authorList>
            <person name="Ward R.D."/>
            <person name="Stajich J.E."/>
            <person name="Johansen J.R."/>
            <person name="Huntemann M."/>
            <person name="Clum A."/>
            <person name="Foster B."/>
            <person name="Foster B."/>
            <person name="Roux S."/>
            <person name="Palaniappan K."/>
            <person name="Varghese N."/>
            <person name="Mukherjee S."/>
            <person name="Reddy T.B.K."/>
            <person name="Daum C."/>
            <person name="Copeland A."/>
            <person name="Chen I.A."/>
            <person name="Ivanova N.N."/>
            <person name="Kyrpides N.C."/>
            <person name="Shapiro N."/>
            <person name="Eloe-Fadrosh E.A."/>
            <person name="Pietrasiak N."/>
        </authorList>
    </citation>
    <scope>NUCLEOTIDE SEQUENCE</scope>
    <source>
        <strain evidence="1">UHER 2000/2452</strain>
    </source>
</reference>
<organism evidence="1 2">
    <name type="scientific">Drouetiella hepatica Uher 2000/2452</name>
    <dbReference type="NCBI Taxonomy" id="904376"/>
    <lineage>
        <taxon>Bacteria</taxon>
        <taxon>Bacillati</taxon>
        <taxon>Cyanobacteriota</taxon>
        <taxon>Cyanophyceae</taxon>
        <taxon>Oculatellales</taxon>
        <taxon>Oculatellaceae</taxon>
        <taxon>Drouetiella</taxon>
    </lineage>
</organism>
<gene>
    <name evidence="1" type="ORF">KME15_18385</name>
</gene>
<protein>
    <submittedName>
        <fullName evidence="1">Uncharacterized protein</fullName>
    </submittedName>
</protein>
<evidence type="ECO:0000313" key="1">
    <source>
        <dbReference type="EMBL" id="MBW4660645.1"/>
    </source>
</evidence>
<evidence type="ECO:0000313" key="2">
    <source>
        <dbReference type="Proteomes" id="UP000757435"/>
    </source>
</evidence>
<dbReference type="Proteomes" id="UP000757435">
    <property type="component" value="Unassembled WGS sequence"/>
</dbReference>
<proteinExistence type="predicted"/>
<dbReference type="AlphaFoldDB" id="A0A951QF37"/>
<reference evidence="1" key="1">
    <citation type="submission" date="2021-05" db="EMBL/GenBank/DDBJ databases">
        <authorList>
            <person name="Pietrasiak N."/>
            <person name="Ward R."/>
            <person name="Stajich J.E."/>
            <person name="Kurbessoian T."/>
        </authorList>
    </citation>
    <scope>NUCLEOTIDE SEQUENCE</scope>
    <source>
        <strain evidence="1">UHER 2000/2452</strain>
    </source>
</reference>
<accession>A0A951QF37</accession>
<comment type="caution">
    <text evidence="1">The sequence shown here is derived from an EMBL/GenBank/DDBJ whole genome shotgun (WGS) entry which is preliminary data.</text>
</comment>